<accession>A0ABY6LSX7</accession>
<evidence type="ECO:0000256" key="1">
    <source>
        <dbReference type="SAM" id="MobiDB-lite"/>
    </source>
</evidence>
<keyword evidence="3" id="KW-1185">Reference proteome</keyword>
<dbReference type="Proteomes" id="UP001235939">
    <property type="component" value="Chromosome 22"/>
</dbReference>
<feature type="region of interest" description="Disordered" evidence="1">
    <location>
        <begin position="99"/>
        <end position="144"/>
    </location>
</feature>
<dbReference type="Gene3D" id="3.30.420.10">
    <property type="entry name" value="Ribonuclease H-like superfamily/Ribonuclease H"/>
    <property type="match status" value="1"/>
</dbReference>
<feature type="compositionally biased region" description="Polar residues" evidence="1">
    <location>
        <begin position="27"/>
        <end position="46"/>
    </location>
</feature>
<proteinExistence type="predicted"/>
<organism evidence="2 3">
    <name type="scientific">Cordylochernes scorpioides</name>
    <dbReference type="NCBI Taxonomy" id="51811"/>
    <lineage>
        <taxon>Eukaryota</taxon>
        <taxon>Metazoa</taxon>
        <taxon>Ecdysozoa</taxon>
        <taxon>Arthropoda</taxon>
        <taxon>Chelicerata</taxon>
        <taxon>Arachnida</taxon>
        <taxon>Pseudoscorpiones</taxon>
        <taxon>Cheliferoidea</taxon>
        <taxon>Chernetidae</taxon>
        <taxon>Cordylochernes</taxon>
    </lineage>
</organism>
<dbReference type="EMBL" id="CP092884">
    <property type="protein sequence ID" value="UYV82948.1"/>
    <property type="molecule type" value="Genomic_DNA"/>
</dbReference>
<feature type="compositionally biased region" description="Basic and acidic residues" evidence="1">
    <location>
        <begin position="127"/>
        <end position="144"/>
    </location>
</feature>
<feature type="compositionally biased region" description="Polar residues" evidence="1">
    <location>
        <begin position="99"/>
        <end position="112"/>
    </location>
</feature>
<evidence type="ECO:0000313" key="3">
    <source>
        <dbReference type="Proteomes" id="UP001235939"/>
    </source>
</evidence>
<evidence type="ECO:0000313" key="2">
    <source>
        <dbReference type="EMBL" id="UYV82948.1"/>
    </source>
</evidence>
<gene>
    <name evidence="2" type="ORF">LAZ67_22001479</name>
</gene>
<reference evidence="2 3" key="1">
    <citation type="submission" date="2022-03" db="EMBL/GenBank/DDBJ databases">
        <title>A chromosomal length assembly of Cordylochernes scorpioides.</title>
        <authorList>
            <person name="Zeh D."/>
            <person name="Zeh J."/>
        </authorList>
    </citation>
    <scope>NUCLEOTIDE SEQUENCE [LARGE SCALE GENOMIC DNA]</scope>
    <source>
        <strain evidence="2">IN4F17</strain>
        <tissue evidence="2">Whole Body</tissue>
    </source>
</reference>
<feature type="region of interest" description="Disordered" evidence="1">
    <location>
        <begin position="18"/>
        <end position="47"/>
    </location>
</feature>
<dbReference type="InterPro" id="IPR036397">
    <property type="entry name" value="RNaseH_sf"/>
</dbReference>
<protein>
    <submittedName>
        <fullName evidence="2">Uncharacterized protein</fullName>
    </submittedName>
</protein>
<sequence>MGTIVETKIVTTSIKIPNKDPDRRTVNSEPNVTTNSVHSDTPNLHQEGQCVDMNLEHPAYSPDLAPSDYFLFGLLKKELEGRRFDSDEDVQKVICRFNSQAAQRNLPRSSSPYPGRGRPMTRRRYSRSPDRTPSRSPHRDVQEN</sequence>
<name>A0ABY6LSX7_9ARAC</name>